<evidence type="ECO:0000313" key="4">
    <source>
        <dbReference type="EMBL" id="PWJ75247.1"/>
    </source>
</evidence>
<gene>
    <name evidence="4" type="ORF">C7441_12129</name>
</gene>
<name>A0A316BPT2_PSESE</name>
<feature type="domain" description="Outer membrane protein beta-barrel" evidence="3">
    <location>
        <begin position="10"/>
        <end position="236"/>
    </location>
</feature>
<dbReference type="AlphaFoldDB" id="A0A316BPT2"/>
<evidence type="ECO:0000256" key="1">
    <source>
        <dbReference type="ARBA" id="ARBA00022729"/>
    </source>
</evidence>
<dbReference type="InterPro" id="IPR011250">
    <property type="entry name" value="OMP/PagP_B-barrel"/>
</dbReference>
<evidence type="ECO:0000256" key="2">
    <source>
        <dbReference type="SAM" id="SignalP"/>
    </source>
</evidence>
<evidence type="ECO:0000259" key="3">
    <source>
        <dbReference type="Pfam" id="PF13505"/>
    </source>
</evidence>
<feature type="signal peptide" evidence="2">
    <location>
        <begin position="1"/>
        <end position="23"/>
    </location>
</feature>
<dbReference type="OrthoDB" id="5643626at2"/>
<dbReference type="InterPro" id="IPR027385">
    <property type="entry name" value="Beta-barrel_OMP"/>
</dbReference>
<dbReference type="Proteomes" id="UP000245396">
    <property type="component" value="Unassembled WGS sequence"/>
</dbReference>
<dbReference type="Pfam" id="PF13505">
    <property type="entry name" value="OMP_b-brl"/>
    <property type="match status" value="1"/>
</dbReference>
<comment type="caution">
    <text evidence="4">The sequence shown here is derived from an EMBL/GenBank/DDBJ whole genome shotgun (WGS) entry which is preliminary data.</text>
</comment>
<evidence type="ECO:0000313" key="5">
    <source>
        <dbReference type="Proteomes" id="UP000245396"/>
    </source>
</evidence>
<keyword evidence="1 2" id="KW-0732">Signal</keyword>
<dbReference type="EMBL" id="QGGG01000021">
    <property type="protein sequence ID" value="PWJ75247.1"/>
    <property type="molecule type" value="Genomic_DNA"/>
</dbReference>
<dbReference type="STRING" id="1192868.GCA_000304395_02452"/>
<sequence length="259" mass="28374">MRNILRPALAALLIASASVPAMSADLYVPEEPVVVVPVVGGWYIRGFLGMTNQRLGDLRTDLYNDPNIVERGWHDEGGFGSSPLFGGGVGYQFNDWIRADVTAEYRGKADFNAVDWVRFANSAPYTNDYRARKSEWLVLANGYVDLGDFGPIVPYVGAGIGASRNTISQFRDINVLNGGAASADSDSKWNFAWALHAGLGIKATDRMTIDLGYSFVNLGDARTGPLRNDDPAYDVPNKGFEFHKLTSHDLKLGIRYAFN</sequence>
<keyword evidence="5" id="KW-1185">Reference proteome</keyword>
<organism evidence="4 5">
    <name type="scientific">Pseudaminobacter salicylatoxidans</name>
    <dbReference type="NCBI Taxonomy" id="93369"/>
    <lineage>
        <taxon>Bacteria</taxon>
        <taxon>Pseudomonadati</taxon>
        <taxon>Pseudomonadota</taxon>
        <taxon>Alphaproteobacteria</taxon>
        <taxon>Hyphomicrobiales</taxon>
        <taxon>Phyllobacteriaceae</taxon>
        <taxon>Pseudaminobacter</taxon>
    </lineage>
</organism>
<proteinExistence type="predicted"/>
<feature type="chain" id="PRO_5016408365" evidence="2">
    <location>
        <begin position="24"/>
        <end position="259"/>
    </location>
</feature>
<dbReference type="RefSeq" id="WP_109614645.1">
    <property type="nucleotide sequence ID" value="NZ_QGGG01000021.1"/>
</dbReference>
<dbReference type="SUPFAM" id="SSF56925">
    <property type="entry name" value="OMPA-like"/>
    <property type="match status" value="1"/>
</dbReference>
<dbReference type="Gene3D" id="2.40.160.20">
    <property type="match status" value="1"/>
</dbReference>
<reference evidence="4 5" key="1">
    <citation type="submission" date="2018-05" db="EMBL/GenBank/DDBJ databases">
        <title>Genomic Encyclopedia of Type Strains, Phase IV (KMG-IV): sequencing the most valuable type-strain genomes for metagenomic binning, comparative biology and taxonomic classification.</title>
        <authorList>
            <person name="Goeker M."/>
        </authorList>
    </citation>
    <scope>NUCLEOTIDE SEQUENCE [LARGE SCALE GENOMIC DNA]</scope>
    <source>
        <strain evidence="4 5">DSM 6986</strain>
    </source>
</reference>
<protein>
    <submittedName>
        <fullName evidence="4">Opacity protein-like surface antigen</fullName>
    </submittedName>
</protein>
<accession>A0A316BPT2</accession>